<dbReference type="PANTHER" id="PTHR20974:SF0">
    <property type="entry name" value="UPF0585 PROTEIN CG18661"/>
    <property type="match status" value="1"/>
</dbReference>
<dbReference type="CDD" id="cd02440">
    <property type="entry name" value="AdoMet_MTases"/>
    <property type="match status" value="1"/>
</dbReference>
<dbReference type="AlphaFoldDB" id="A0A8J7U238"/>
<keyword evidence="2" id="KW-1185">Reference proteome</keyword>
<protein>
    <submittedName>
        <fullName evidence="1">DUF938 domain-containing protein</fullName>
    </submittedName>
</protein>
<dbReference type="InterPro" id="IPR010342">
    <property type="entry name" value="DUF938"/>
</dbReference>
<dbReference type="InterPro" id="IPR029063">
    <property type="entry name" value="SAM-dependent_MTases_sf"/>
</dbReference>
<comment type="caution">
    <text evidence="1">The sequence shown here is derived from an EMBL/GenBank/DDBJ whole genome shotgun (WGS) entry which is preliminary data.</text>
</comment>
<dbReference type="PANTHER" id="PTHR20974">
    <property type="entry name" value="UPF0585 PROTEIN CG18661"/>
    <property type="match status" value="1"/>
</dbReference>
<dbReference type="Proteomes" id="UP000664417">
    <property type="component" value="Unassembled WGS sequence"/>
</dbReference>
<dbReference type="RefSeq" id="WP_207858676.1">
    <property type="nucleotide sequence ID" value="NZ_JAFREP010000007.1"/>
</dbReference>
<evidence type="ECO:0000313" key="1">
    <source>
        <dbReference type="EMBL" id="MBO1318858.1"/>
    </source>
</evidence>
<dbReference type="SUPFAM" id="SSF53335">
    <property type="entry name" value="S-adenosyl-L-methionine-dependent methyltransferases"/>
    <property type="match status" value="1"/>
</dbReference>
<dbReference type="EMBL" id="JAFREP010000007">
    <property type="protein sequence ID" value="MBO1318858.1"/>
    <property type="molecule type" value="Genomic_DNA"/>
</dbReference>
<name>A0A8J7U238_9BACT</name>
<sequence>MKPFSPACERNQEPILAVLADFFADRKRVLEIGSGTGQHAAFFAPRLPFLTWQTSDRREHHAGILAWHAESEAANFLAPIYLDVEMDPWPRVTCDALFSANTLHIMSQAQGWRMIEKAAALLPPGGKMALYGPFHFEGAPTGVGNERFDAMLRASDPLSGIRDFEAVRDHAQAHGLAFFEEVAMPADNRILTFVRQG</sequence>
<reference evidence="1" key="1">
    <citation type="submission" date="2021-03" db="EMBL/GenBank/DDBJ databases">
        <authorList>
            <person name="Wang G."/>
        </authorList>
    </citation>
    <scope>NUCLEOTIDE SEQUENCE</scope>
    <source>
        <strain evidence="1">KCTC 12899</strain>
    </source>
</reference>
<dbReference type="Pfam" id="PF06080">
    <property type="entry name" value="DUF938"/>
    <property type="match status" value="1"/>
</dbReference>
<organism evidence="1 2">
    <name type="scientific">Acanthopleuribacter pedis</name>
    <dbReference type="NCBI Taxonomy" id="442870"/>
    <lineage>
        <taxon>Bacteria</taxon>
        <taxon>Pseudomonadati</taxon>
        <taxon>Acidobacteriota</taxon>
        <taxon>Holophagae</taxon>
        <taxon>Acanthopleuribacterales</taxon>
        <taxon>Acanthopleuribacteraceae</taxon>
        <taxon>Acanthopleuribacter</taxon>
    </lineage>
</organism>
<accession>A0A8J7U238</accession>
<gene>
    <name evidence="1" type="ORF">J3U88_10340</name>
</gene>
<proteinExistence type="predicted"/>
<evidence type="ECO:0000313" key="2">
    <source>
        <dbReference type="Proteomes" id="UP000664417"/>
    </source>
</evidence>
<dbReference type="Gene3D" id="3.40.50.150">
    <property type="entry name" value="Vaccinia Virus protein VP39"/>
    <property type="match status" value="1"/>
</dbReference>